<proteinExistence type="predicted"/>
<keyword evidence="3" id="KW-1185">Reference proteome</keyword>
<dbReference type="EMBL" id="JBJKBG010000009">
    <property type="protein sequence ID" value="KAL3721609.1"/>
    <property type="molecule type" value="Genomic_DNA"/>
</dbReference>
<evidence type="ECO:0008006" key="4">
    <source>
        <dbReference type="Google" id="ProtNLM"/>
    </source>
</evidence>
<sequence>MASFPMIALIVGGLLCTCNVARAVPDTTPVQKTCNGEKYQNPTAYYYNVLDVIFDLSSNTPSHSYDYYDQFSLGGSPCNGYGNGGLTANDCSACCIGVRFQLKDCRLRYENYYFVE</sequence>
<name>A0ABD3J533_EUCGL</name>
<evidence type="ECO:0000256" key="1">
    <source>
        <dbReference type="SAM" id="SignalP"/>
    </source>
</evidence>
<organism evidence="2 3">
    <name type="scientific">Eucalyptus globulus</name>
    <name type="common">Tasmanian blue gum</name>
    <dbReference type="NCBI Taxonomy" id="34317"/>
    <lineage>
        <taxon>Eukaryota</taxon>
        <taxon>Viridiplantae</taxon>
        <taxon>Streptophyta</taxon>
        <taxon>Embryophyta</taxon>
        <taxon>Tracheophyta</taxon>
        <taxon>Spermatophyta</taxon>
        <taxon>Magnoliopsida</taxon>
        <taxon>eudicotyledons</taxon>
        <taxon>Gunneridae</taxon>
        <taxon>Pentapetalae</taxon>
        <taxon>rosids</taxon>
        <taxon>malvids</taxon>
        <taxon>Myrtales</taxon>
        <taxon>Myrtaceae</taxon>
        <taxon>Myrtoideae</taxon>
        <taxon>Eucalypteae</taxon>
        <taxon>Eucalyptus</taxon>
    </lineage>
</organism>
<dbReference type="AlphaFoldDB" id="A0ABD3J533"/>
<evidence type="ECO:0000313" key="2">
    <source>
        <dbReference type="EMBL" id="KAL3721609.1"/>
    </source>
</evidence>
<feature type="signal peptide" evidence="1">
    <location>
        <begin position="1"/>
        <end position="23"/>
    </location>
</feature>
<reference evidence="2 3" key="1">
    <citation type="submission" date="2024-11" db="EMBL/GenBank/DDBJ databases">
        <title>Chromosome-level genome assembly of Eucalyptus globulus Labill. provides insights into its genome evolution.</title>
        <authorList>
            <person name="Li X."/>
        </authorList>
    </citation>
    <scope>NUCLEOTIDE SEQUENCE [LARGE SCALE GENOMIC DNA]</scope>
    <source>
        <strain evidence="2">CL2024</strain>
        <tissue evidence="2">Fresh tender leaves</tissue>
    </source>
</reference>
<protein>
    <recommendedName>
        <fullName evidence="4">Gnk2-homologous domain-containing protein</fullName>
    </recommendedName>
</protein>
<comment type="caution">
    <text evidence="2">The sequence shown here is derived from an EMBL/GenBank/DDBJ whole genome shotgun (WGS) entry which is preliminary data.</text>
</comment>
<accession>A0ABD3J533</accession>
<evidence type="ECO:0000313" key="3">
    <source>
        <dbReference type="Proteomes" id="UP001634007"/>
    </source>
</evidence>
<dbReference type="Proteomes" id="UP001634007">
    <property type="component" value="Unassembled WGS sequence"/>
</dbReference>
<feature type="chain" id="PRO_5044805260" description="Gnk2-homologous domain-containing protein" evidence="1">
    <location>
        <begin position="24"/>
        <end position="116"/>
    </location>
</feature>
<gene>
    <name evidence="2" type="ORF">ACJRO7_034017</name>
</gene>
<keyword evidence="1" id="KW-0732">Signal</keyword>